<name>A0ABN8F642_9BACT</name>
<dbReference type="EMBL" id="CAKLPZ010000001">
    <property type="protein sequence ID" value="CAH0999600.1"/>
    <property type="molecule type" value="Genomic_DNA"/>
</dbReference>
<protein>
    <submittedName>
        <fullName evidence="1">Uncharacterized protein</fullName>
    </submittedName>
</protein>
<evidence type="ECO:0000313" key="1">
    <source>
        <dbReference type="EMBL" id="CAH0999600.1"/>
    </source>
</evidence>
<dbReference type="Proteomes" id="UP000837803">
    <property type="component" value="Unassembled WGS sequence"/>
</dbReference>
<accession>A0ABN8F642</accession>
<dbReference type="RefSeq" id="WP_238749789.1">
    <property type="nucleotide sequence ID" value="NZ_CAKLPZ010000001.1"/>
</dbReference>
<evidence type="ECO:0000313" key="2">
    <source>
        <dbReference type="Proteomes" id="UP000837803"/>
    </source>
</evidence>
<sequence>MRAYQSEEFRKLSPEAKRAALKSAIAAQDPSSGFKRAFEVDGKVYHTVSVSELTSEQLQQSTDAEA</sequence>
<gene>
    <name evidence="1" type="ORF">LEM8419_00900</name>
</gene>
<reference evidence="1" key="1">
    <citation type="submission" date="2021-12" db="EMBL/GenBank/DDBJ databases">
        <authorList>
            <person name="Rodrigo-Torres L."/>
            <person name="Arahal R. D."/>
            <person name="Lucena T."/>
        </authorList>
    </citation>
    <scope>NUCLEOTIDE SEQUENCE</scope>
    <source>
        <strain evidence="1">CECT 8419</strain>
    </source>
</reference>
<organism evidence="1 2">
    <name type="scientific">Neolewinella maritima</name>
    <dbReference type="NCBI Taxonomy" id="1383882"/>
    <lineage>
        <taxon>Bacteria</taxon>
        <taxon>Pseudomonadati</taxon>
        <taxon>Bacteroidota</taxon>
        <taxon>Saprospiria</taxon>
        <taxon>Saprospirales</taxon>
        <taxon>Lewinellaceae</taxon>
        <taxon>Neolewinella</taxon>
    </lineage>
</organism>
<comment type="caution">
    <text evidence="1">The sequence shown here is derived from an EMBL/GenBank/DDBJ whole genome shotgun (WGS) entry which is preliminary data.</text>
</comment>
<proteinExistence type="predicted"/>
<keyword evidence="2" id="KW-1185">Reference proteome</keyword>